<dbReference type="RefSeq" id="WP_242977499.1">
    <property type="nucleotide sequence ID" value="NZ_JALCPJ010000003.1"/>
</dbReference>
<dbReference type="GO" id="GO:0003993">
    <property type="term" value="F:acid phosphatase activity"/>
    <property type="evidence" value="ECO:0007669"/>
    <property type="project" value="InterPro"/>
</dbReference>
<dbReference type="SUPFAM" id="SSF56300">
    <property type="entry name" value="Metallo-dependent phosphatases"/>
    <property type="match status" value="1"/>
</dbReference>
<keyword evidence="1 2" id="KW-0732">Signal</keyword>
<keyword evidence="5" id="KW-0378">Hydrolase</keyword>
<dbReference type="InterPro" id="IPR004843">
    <property type="entry name" value="Calcineurin-like_PHP"/>
</dbReference>
<feature type="domain" description="Calcineurin-like phosphoesterase" evidence="3">
    <location>
        <begin position="172"/>
        <end position="364"/>
    </location>
</feature>
<evidence type="ECO:0000256" key="1">
    <source>
        <dbReference type="ARBA" id="ARBA00022729"/>
    </source>
</evidence>
<dbReference type="Gene3D" id="3.60.21.10">
    <property type="match status" value="1"/>
</dbReference>
<dbReference type="SUPFAM" id="SSF49363">
    <property type="entry name" value="Purple acid phosphatase, N-terminal domain"/>
    <property type="match status" value="1"/>
</dbReference>
<gene>
    <name evidence="5" type="primary">lytC_5</name>
    <name evidence="5" type="ORF">CLLU_11660</name>
</gene>
<dbReference type="InterPro" id="IPR051922">
    <property type="entry name" value="Bact_Sporulation_Assoc"/>
</dbReference>
<dbReference type="FunFam" id="3.40.50.12090:FF:000001">
    <property type="entry name" value="Cell surface protein"/>
    <property type="match status" value="1"/>
</dbReference>
<dbReference type="Gene3D" id="3.40.50.12090">
    <property type="match status" value="2"/>
</dbReference>
<evidence type="ECO:0000259" key="4">
    <source>
        <dbReference type="Pfam" id="PF16656"/>
    </source>
</evidence>
<dbReference type="InterPro" id="IPR015914">
    <property type="entry name" value="PAPs_N"/>
</dbReference>
<dbReference type="Gene3D" id="2.60.40.380">
    <property type="entry name" value="Purple acid phosphatase-like, N-terminal"/>
    <property type="match status" value="1"/>
</dbReference>
<keyword evidence="6" id="KW-1185">Reference proteome</keyword>
<evidence type="ECO:0000313" key="5">
    <source>
        <dbReference type="EMBL" id="PRR85824.1"/>
    </source>
</evidence>
<dbReference type="Proteomes" id="UP000237798">
    <property type="component" value="Unassembled WGS sequence"/>
</dbReference>
<comment type="caution">
    <text evidence="5">The sequence shown here is derived from an EMBL/GenBank/DDBJ whole genome shotgun (WGS) entry which is preliminary data.</text>
</comment>
<dbReference type="Pfam" id="PF16656">
    <property type="entry name" value="Pur_ac_phosph_N"/>
    <property type="match status" value="1"/>
</dbReference>
<dbReference type="AlphaFoldDB" id="A0A2T0BPL9"/>
<proteinExistence type="predicted"/>
<dbReference type="EMBL" id="PVXP01000011">
    <property type="protein sequence ID" value="PRR85824.1"/>
    <property type="molecule type" value="Genomic_DNA"/>
</dbReference>
<evidence type="ECO:0000313" key="6">
    <source>
        <dbReference type="Proteomes" id="UP000237798"/>
    </source>
</evidence>
<sequence length="752" mass="81038">MKQYFKKAALLMLCSSFILSGIVIPISANADSGTDVAASQSITEKGETSASIKDITFAPGKDASQVNFTWYSNADTSDPQVQIALKSDMTGSDFPADKAQVFKGQKSNGNDGYSSNKVTATGLKQATEYVYRVGDGNTWSSVNNYTTQDISSEFNFLLAGDPQIGASGDIASDTTGWVDTMKKATEKFSNSSFLLSVGDQVNNGQELNGQTNELEYDGFFKPEQLKNIPVAAIAGNHEGYGVGHSTHFNYPNMSDKYGIFTNNGYESDNSNGTTGNDYYFVYGNTLFMMLNSNDMNAEDHKAFMQEAIAANPGVKWKIASMHHSIYSSANHETDADIAARRVTHPQVFQELGIDVVLDGHDHCYTRSYQMVDGQAASGENDTEVTDPNGVLYVTLNSASGSKYYEIQEPNYNNYYEAKKEQDKVPTFSDVKMTDKSFTITTYRTDSMEPIDSYTINKTTSHRNVSRLSGQNRYETAAKISQSNWDESDAAVLVSGQSFADALSAAPFAKSKNAPILLTSSNALDEDTKAELLRLKVRTVYIIGGTGVVSDSVENSLRNMKIVVKRISGNDRYATSLAVAKQIKSPKQVFVASGEGFADGLSVSSYASLSGSPILLTDGKQLSGDILQYVKDNKSTSYVVGGNGVVDDSVVSSLGAERISGSDRYSTNIAVLNKFNGEYNLSNIYLASGSDFADALSGSAAAGEKNAPVVLIGKSSLSDAKNYIQKELSDVGQITILGGEASVSQDTVNELLQ</sequence>
<protein>
    <submittedName>
        <fullName evidence="5">N-acetylmuramoyl-L-alanine amidase LytC</fullName>
        <ecNumber evidence="5">3.5.1.28</ecNumber>
    </submittedName>
</protein>
<dbReference type="InterPro" id="IPR029052">
    <property type="entry name" value="Metallo-depent_PP-like"/>
</dbReference>
<dbReference type="Pfam" id="PF04122">
    <property type="entry name" value="CW_binding_2"/>
    <property type="match status" value="3"/>
</dbReference>
<name>A0A2T0BPL9_9CLOT</name>
<organism evidence="5 6">
    <name type="scientific">Clostridium luticellarii</name>
    <dbReference type="NCBI Taxonomy" id="1691940"/>
    <lineage>
        <taxon>Bacteria</taxon>
        <taxon>Bacillati</taxon>
        <taxon>Bacillota</taxon>
        <taxon>Clostridia</taxon>
        <taxon>Eubacteriales</taxon>
        <taxon>Clostridiaceae</taxon>
        <taxon>Clostridium</taxon>
    </lineage>
</organism>
<dbReference type="PANTHER" id="PTHR30032:SF8">
    <property type="entry name" value="GERMINATION-SPECIFIC N-ACETYLMURAMOYL-L-ALANINE AMIDASE"/>
    <property type="match status" value="1"/>
</dbReference>
<reference evidence="5 6" key="1">
    <citation type="submission" date="2018-03" db="EMBL/GenBank/DDBJ databases">
        <title>Genome sequence of Clostridium luticellarii DSM 29923.</title>
        <authorList>
            <person name="Poehlein A."/>
            <person name="Daniel R."/>
        </authorList>
    </citation>
    <scope>NUCLEOTIDE SEQUENCE [LARGE SCALE GENOMIC DNA]</scope>
    <source>
        <strain evidence="5 6">DSM 29923</strain>
    </source>
</reference>
<dbReference type="EC" id="3.5.1.28" evidence="5"/>
<evidence type="ECO:0000259" key="3">
    <source>
        <dbReference type="Pfam" id="PF00149"/>
    </source>
</evidence>
<accession>A0A2T0BPL9</accession>
<dbReference type="GO" id="GO:0046872">
    <property type="term" value="F:metal ion binding"/>
    <property type="evidence" value="ECO:0007669"/>
    <property type="project" value="InterPro"/>
</dbReference>
<dbReference type="InterPro" id="IPR008963">
    <property type="entry name" value="Purple_acid_Pase-like_N"/>
</dbReference>
<feature type="domain" description="Purple acid phosphatase N-terminal" evidence="4">
    <location>
        <begin position="55"/>
        <end position="147"/>
    </location>
</feature>
<dbReference type="InterPro" id="IPR007253">
    <property type="entry name" value="Cell_wall-bd_2"/>
</dbReference>
<dbReference type="GO" id="GO:0008745">
    <property type="term" value="F:N-acetylmuramoyl-L-alanine amidase activity"/>
    <property type="evidence" value="ECO:0007669"/>
    <property type="project" value="UniProtKB-EC"/>
</dbReference>
<feature type="signal peptide" evidence="2">
    <location>
        <begin position="1"/>
        <end position="30"/>
    </location>
</feature>
<evidence type="ECO:0000256" key="2">
    <source>
        <dbReference type="SAM" id="SignalP"/>
    </source>
</evidence>
<dbReference type="PANTHER" id="PTHR30032">
    <property type="entry name" value="N-ACETYLMURAMOYL-L-ALANINE AMIDASE-RELATED"/>
    <property type="match status" value="1"/>
</dbReference>
<feature type="chain" id="PRO_5015727507" evidence="2">
    <location>
        <begin position="31"/>
        <end position="752"/>
    </location>
</feature>
<dbReference type="Pfam" id="PF00149">
    <property type="entry name" value="Metallophos"/>
    <property type="match status" value="1"/>
</dbReference>